<keyword evidence="2" id="KW-1185">Reference proteome</keyword>
<evidence type="ECO:0000313" key="1">
    <source>
        <dbReference type="EMBL" id="MQL94184.1"/>
    </source>
</evidence>
<comment type="caution">
    <text evidence="1">The sequence shown here is derived from an EMBL/GenBank/DDBJ whole genome shotgun (WGS) entry which is preliminary data.</text>
</comment>
<dbReference type="Proteomes" id="UP000652761">
    <property type="component" value="Unassembled WGS sequence"/>
</dbReference>
<proteinExistence type="predicted"/>
<dbReference type="AlphaFoldDB" id="A0A843VLU2"/>
<reference evidence="1" key="1">
    <citation type="submission" date="2017-07" db="EMBL/GenBank/DDBJ databases">
        <title>Taro Niue Genome Assembly and Annotation.</title>
        <authorList>
            <person name="Atibalentja N."/>
            <person name="Keating K."/>
            <person name="Fields C.J."/>
        </authorList>
    </citation>
    <scope>NUCLEOTIDE SEQUENCE</scope>
    <source>
        <strain evidence="1">Niue_2</strain>
        <tissue evidence="1">Leaf</tissue>
    </source>
</reference>
<organism evidence="1 2">
    <name type="scientific">Colocasia esculenta</name>
    <name type="common">Wild taro</name>
    <name type="synonym">Arum esculentum</name>
    <dbReference type="NCBI Taxonomy" id="4460"/>
    <lineage>
        <taxon>Eukaryota</taxon>
        <taxon>Viridiplantae</taxon>
        <taxon>Streptophyta</taxon>
        <taxon>Embryophyta</taxon>
        <taxon>Tracheophyta</taxon>
        <taxon>Spermatophyta</taxon>
        <taxon>Magnoliopsida</taxon>
        <taxon>Liliopsida</taxon>
        <taxon>Araceae</taxon>
        <taxon>Aroideae</taxon>
        <taxon>Colocasieae</taxon>
        <taxon>Colocasia</taxon>
    </lineage>
</organism>
<name>A0A843VLU2_COLES</name>
<sequence>MSIGCKPNALEFHFIYLFFRVRSYFQGDWSGRVLDRSPPTEVASWHRAASFRRVEHRRNDPTNAGTIGNLAGKDESSRKQGLLQTFPGVCACWEWRAAPLFIGGAEGRPGGGRLEWSCTGPFPIDRSRCFIYIEYNTRIPSNA</sequence>
<accession>A0A843VLU2</accession>
<gene>
    <name evidence="1" type="ORF">Taro_026836</name>
</gene>
<protein>
    <submittedName>
        <fullName evidence="1">Uncharacterized protein</fullName>
    </submittedName>
</protein>
<dbReference type="EMBL" id="NMUH01001643">
    <property type="protein sequence ID" value="MQL94184.1"/>
    <property type="molecule type" value="Genomic_DNA"/>
</dbReference>
<evidence type="ECO:0000313" key="2">
    <source>
        <dbReference type="Proteomes" id="UP000652761"/>
    </source>
</evidence>